<reference evidence="2 3" key="1">
    <citation type="journal article" date="2018" name="Nat. Biotechnol.">
        <title>A standardized bacterial taxonomy based on genome phylogeny substantially revises the tree of life.</title>
        <authorList>
            <person name="Parks D.H."/>
            <person name="Chuvochina M."/>
            <person name="Waite D.W."/>
            <person name="Rinke C."/>
            <person name="Skarshewski A."/>
            <person name="Chaumeil P.A."/>
            <person name="Hugenholtz P."/>
        </authorList>
    </citation>
    <scope>NUCLEOTIDE SEQUENCE [LARGE SCALE GENOMIC DNA]</scope>
    <source>
        <strain evidence="2">UBA8672</strain>
    </source>
</reference>
<feature type="non-terminal residue" evidence="2">
    <location>
        <position position="92"/>
    </location>
</feature>
<keyword evidence="1" id="KW-0472">Membrane</keyword>
<name>A0A3D5QBF0_FLESI</name>
<feature type="non-terminal residue" evidence="2">
    <location>
        <position position="1"/>
    </location>
</feature>
<keyword evidence="1" id="KW-1133">Transmembrane helix</keyword>
<dbReference type="EMBL" id="DPPF01000113">
    <property type="protein sequence ID" value="HCW93167.1"/>
    <property type="molecule type" value="Genomic_DNA"/>
</dbReference>
<sequence length="92" mass="9667">TTYILIISVLVAAGYIFADLFTVDPLWIFILALLLAPMGAPTDPTATFAIIHEYGAKGNVSNTIIEVAALDDAMGVFLFSLSTSAAFILAGD</sequence>
<organism evidence="2 3">
    <name type="scientific">Flexistipes sinusarabici</name>
    <dbReference type="NCBI Taxonomy" id="2352"/>
    <lineage>
        <taxon>Bacteria</taxon>
        <taxon>Pseudomonadati</taxon>
        <taxon>Deferribacterota</taxon>
        <taxon>Deferribacteres</taxon>
        <taxon>Deferribacterales</taxon>
        <taxon>Flexistipitaceae</taxon>
        <taxon>Flexistipes</taxon>
    </lineage>
</organism>
<feature type="transmembrane region" description="Helical" evidence="1">
    <location>
        <begin position="6"/>
        <end position="35"/>
    </location>
</feature>
<dbReference type="Proteomes" id="UP000262325">
    <property type="component" value="Unassembled WGS sequence"/>
</dbReference>
<evidence type="ECO:0000313" key="2">
    <source>
        <dbReference type="EMBL" id="HCW93167.1"/>
    </source>
</evidence>
<accession>A0A3D5QBF0</accession>
<evidence type="ECO:0000313" key="3">
    <source>
        <dbReference type="Proteomes" id="UP000262325"/>
    </source>
</evidence>
<gene>
    <name evidence="2" type="ORF">DHM44_05755</name>
</gene>
<evidence type="ECO:0000256" key="1">
    <source>
        <dbReference type="SAM" id="Phobius"/>
    </source>
</evidence>
<proteinExistence type="predicted"/>
<comment type="caution">
    <text evidence="2">The sequence shown here is derived from an EMBL/GenBank/DDBJ whole genome shotgun (WGS) entry which is preliminary data.</text>
</comment>
<keyword evidence="1" id="KW-0812">Transmembrane</keyword>
<dbReference type="AlphaFoldDB" id="A0A3D5QBF0"/>
<protein>
    <submittedName>
        <fullName evidence="2">Cation:proton antiporter</fullName>
    </submittedName>
</protein>